<dbReference type="SUPFAM" id="SSF52540">
    <property type="entry name" value="P-loop containing nucleoside triphosphate hydrolases"/>
    <property type="match status" value="2"/>
</dbReference>
<accession>A0A4Y5TXA0</accession>
<dbReference type="GO" id="GO:0006281">
    <property type="term" value="P:DNA repair"/>
    <property type="evidence" value="ECO:0007669"/>
    <property type="project" value="InterPro"/>
</dbReference>
<keyword evidence="3" id="KW-1185">Reference proteome</keyword>
<proteinExistence type="predicted"/>
<keyword evidence="2" id="KW-0378">Hydrolase</keyword>
<evidence type="ECO:0000313" key="3">
    <source>
        <dbReference type="Proteomes" id="UP000316128"/>
    </source>
</evidence>
<name>A0A4Y5TXA0_9CAUD</name>
<dbReference type="CDD" id="cd18809">
    <property type="entry name" value="SF1_C_RecD"/>
    <property type="match status" value="1"/>
</dbReference>
<dbReference type="EMBL" id="MK804893">
    <property type="protein sequence ID" value="QDB73978.1"/>
    <property type="molecule type" value="Genomic_DNA"/>
</dbReference>
<keyword evidence="2" id="KW-0347">Helicase</keyword>
<dbReference type="Pfam" id="PF05970">
    <property type="entry name" value="PIF1"/>
    <property type="match status" value="1"/>
</dbReference>
<dbReference type="GO" id="GO:0003678">
    <property type="term" value="F:DNA helicase activity"/>
    <property type="evidence" value="ECO:0007669"/>
    <property type="project" value="InterPro"/>
</dbReference>
<dbReference type="Gene3D" id="2.30.30.940">
    <property type="match status" value="1"/>
</dbReference>
<dbReference type="InterPro" id="IPR051055">
    <property type="entry name" value="PIF1_helicase"/>
</dbReference>
<dbReference type="PANTHER" id="PTHR47642">
    <property type="entry name" value="ATP-DEPENDENT DNA HELICASE"/>
    <property type="match status" value="1"/>
</dbReference>
<dbReference type="GO" id="GO:0000723">
    <property type="term" value="P:telomere maintenance"/>
    <property type="evidence" value="ECO:0007669"/>
    <property type="project" value="InterPro"/>
</dbReference>
<sequence>MTTDDALNFILEGRNCLITGAGGSGKSTLIHSLSNFFDGVMIKAAPTALAALNVNGSTTHKVFGLDFGVFVDGLTLKKNLKKEYAAVLKSDTFQILVLDEVSMIRSDKLQEIDWTLKKYKNNNLPFGGVQVLMFGDPLQLSPVVKQEERKLLKQHYSSEFFFDCQAFHEGNFEHIKLETVYRQTDPELKIQLENIRLGKNDKDTLDYFNSRCYNSKTVSHKDDVLQLCATNQEVDMINSYGLNQLNTPIKTFKAVRKGIFKETPVSEQLNVRVGAKVMICVNHSELKYVNGSQGIITKLYRNGADVELDNGEEVNIECNTWYNYEPYLNKRTGRIEDRVIGEYRQLPLKLAYALTGHKSQGQTFKEGILNLGSRPLFGDGLAYVMLSRFTDLDNLRFTRPLTKLDIKQNSNVTNWYERN</sequence>
<evidence type="ECO:0000259" key="1">
    <source>
        <dbReference type="Pfam" id="PF05970"/>
    </source>
</evidence>
<keyword evidence="2" id="KW-0547">Nucleotide-binding</keyword>
<gene>
    <name evidence="2" type="ORF">2L372D_064</name>
</gene>
<reference evidence="2 3" key="1">
    <citation type="submission" date="2019-04" db="EMBL/GenBank/DDBJ databases">
        <title>Nine Novel Phages from a Plateau Lake in Southwest China Provide Insights into Aeromonas Phage Diversity.</title>
        <authorList>
            <person name="Xiao W."/>
            <person name="Bai M."/>
            <person name="Wang Y."/>
            <person name="Cui X."/>
        </authorList>
    </citation>
    <scope>NUCLEOTIDE SEQUENCE [LARGE SCALE GENOMIC DNA]</scope>
</reference>
<feature type="domain" description="DNA helicase Pif1-like DEAD-box helicase" evidence="1">
    <location>
        <begin position="12"/>
        <end position="186"/>
    </location>
</feature>
<evidence type="ECO:0000313" key="2">
    <source>
        <dbReference type="EMBL" id="QDB73978.1"/>
    </source>
</evidence>
<dbReference type="InterPro" id="IPR010285">
    <property type="entry name" value="DNA_helicase_pif1-like_DEAD"/>
</dbReference>
<dbReference type="InterPro" id="IPR027417">
    <property type="entry name" value="P-loop_NTPase"/>
</dbReference>
<dbReference type="Proteomes" id="UP000316128">
    <property type="component" value="Segment"/>
</dbReference>
<keyword evidence="2" id="KW-0067">ATP-binding</keyword>
<protein>
    <submittedName>
        <fullName evidence="2">Helicase</fullName>
    </submittedName>
</protein>
<dbReference type="Gene3D" id="3.40.50.300">
    <property type="entry name" value="P-loop containing nucleotide triphosphate hydrolases"/>
    <property type="match status" value="1"/>
</dbReference>
<organism evidence="2 3">
    <name type="scientific">Aeromonas phage 2L372D</name>
    <dbReference type="NCBI Taxonomy" id="2588097"/>
    <lineage>
        <taxon>Viruses</taxon>
        <taxon>Duplodnaviria</taxon>
        <taxon>Heunggongvirae</taxon>
        <taxon>Uroviricota</taxon>
        <taxon>Caudoviricetes</taxon>
        <taxon>Plateaulakevirus</taxon>
        <taxon>Plateaulakevirus pv2L372D</taxon>
    </lineage>
</organism>